<dbReference type="PANTHER" id="PTHR34666:SF1">
    <property type="entry name" value="OS02G0554800 PROTEIN"/>
    <property type="match status" value="1"/>
</dbReference>
<reference evidence="2 3" key="1">
    <citation type="journal article" date="2018" name="PLoS Genet.">
        <title>Population sequencing reveals clonal diversity and ancestral inbreeding in the grapevine cultivar Chardonnay.</title>
        <authorList>
            <person name="Roach M.J."/>
            <person name="Johnson D.L."/>
            <person name="Bohlmann J."/>
            <person name="van Vuuren H.J."/>
            <person name="Jones S.J."/>
            <person name="Pretorius I.S."/>
            <person name="Schmidt S.A."/>
            <person name="Borneman A.R."/>
        </authorList>
    </citation>
    <scope>NUCLEOTIDE SEQUENCE [LARGE SCALE GENOMIC DNA]</scope>
    <source>
        <strain evidence="3">cv. Chardonnay</strain>
        <tissue evidence="2">Leaf</tissue>
    </source>
</reference>
<dbReference type="KEGG" id="vvi:104882672"/>
<dbReference type="AlphaFoldDB" id="A0A438EMX5"/>
<evidence type="ECO:0000256" key="1">
    <source>
        <dbReference type="SAM" id="MobiDB-lite"/>
    </source>
</evidence>
<dbReference type="PANTHER" id="PTHR34666">
    <property type="entry name" value="EXPRESSED PROTEIN"/>
    <property type="match status" value="1"/>
</dbReference>
<protein>
    <submittedName>
        <fullName evidence="2">Uncharacterized protein</fullName>
    </submittedName>
</protein>
<sequence length="170" mass="18590">MATEDFSFPIVSDAFPRFIDSPPLWHASSATLCHEGPTTSNTSGQQEDDEEGGCFASTSKPVDHPRRKSFSCVERGGRMAGGGDEIEDDEEDRMDMLWEDFNEELHNRCGPRSGSEEMVKVGCVQGVAAPRTGGAVVAARRAASLLVLVKMLRKLFQLHNSHSTRKAHAL</sequence>
<proteinExistence type="predicted"/>
<dbReference type="OrthoDB" id="1917400at2759"/>
<dbReference type="EMBL" id="QGNW01001235">
    <property type="protein sequence ID" value="RVW49050.1"/>
    <property type="molecule type" value="Genomic_DNA"/>
</dbReference>
<gene>
    <name evidence="2" type="ORF">CK203_080938</name>
</gene>
<dbReference type="Proteomes" id="UP000288805">
    <property type="component" value="Unassembled WGS sequence"/>
</dbReference>
<organism evidence="2 3">
    <name type="scientific">Vitis vinifera</name>
    <name type="common">Grape</name>
    <dbReference type="NCBI Taxonomy" id="29760"/>
    <lineage>
        <taxon>Eukaryota</taxon>
        <taxon>Viridiplantae</taxon>
        <taxon>Streptophyta</taxon>
        <taxon>Embryophyta</taxon>
        <taxon>Tracheophyta</taxon>
        <taxon>Spermatophyta</taxon>
        <taxon>Magnoliopsida</taxon>
        <taxon>eudicotyledons</taxon>
        <taxon>Gunneridae</taxon>
        <taxon>Pentapetalae</taxon>
        <taxon>rosids</taxon>
        <taxon>Vitales</taxon>
        <taxon>Vitaceae</taxon>
        <taxon>Viteae</taxon>
        <taxon>Vitis</taxon>
    </lineage>
</organism>
<comment type="caution">
    <text evidence="2">The sequence shown here is derived from an EMBL/GenBank/DDBJ whole genome shotgun (WGS) entry which is preliminary data.</text>
</comment>
<name>A0A438EMX5_VITVI</name>
<evidence type="ECO:0000313" key="2">
    <source>
        <dbReference type="EMBL" id="RVW49050.1"/>
    </source>
</evidence>
<feature type="region of interest" description="Disordered" evidence="1">
    <location>
        <begin position="35"/>
        <end position="90"/>
    </location>
</feature>
<accession>A0A438EMX5</accession>
<evidence type="ECO:0000313" key="3">
    <source>
        <dbReference type="Proteomes" id="UP000288805"/>
    </source>
</evidence>